<dbReference type="Proteomes" id="UP000070700">
    <property type="component" value="Unassembled WGS sequence"/>
</dbReference>
<dbReference type="GeneID" id="28831087"/>
<keyword evidence="1" id="KW-1133">Transmembrane helix</keyword>
<dbReference type="InParanoid" id="A0A194WY53"/>
<organism evidence="3 4">
    <name type="scientific">Mollisia scopiformis</name>
    <name type="common">Conifer needle endophyte fungus</name>
    <name type="synonym">Phialocephala scopiformis</name>
    <dbReference type="NCBI Taxonomy" id="149040"/>
    <lineage>
        <taxon>Eukaryota</taxon>
        <taxon>Fungi</taxon>
        <taxon>Dikarya</taxon>
        <taxon>Ascomycota</taxon>
        <taxon>Pezizomycotina</taxon>
        <taxon>Leotiomycetes</taxon>
        <taxon>Helotiales</taxon>
        <taxon>Mollisiaceae</taxon>
        <taxon>Mollisia</taxon>
    </lineage>
</organism>
<evidence type="ECO:0000313" key="3">
    <source>
        <dbReference type="EMBL" id="KUJ12860.1"/>
    </source>
</evidence>
<dbReference type="PANTHER" id="PTHR34502:SF5">
    <property type="entry name" value="DUF6594 DOMAIN-CONTAINING PROTEIN"/>
    <property type="match status" value="1"/>
</dbReference>
<feature type="transmembrane region" description="Helical" evidence="1">
    <location>
        <begin position="195"/>
        <end position="214"/>
    </location>
</feature>
<accession>A0A194WY53</accession>
<feature type="domain" description="DUF6594" evidence="2">
    <location>
        <begin position="4"/>
        <end position="252"/>
    </location>
</feature>
<dbReference type="Pfam" id="PF20237">
    <property type="entry name" value="DUF6594"/>
    <property type="match status" value="1"/>
</dbReference>
<evidence type="ECO:0000256" key="1">
    <source>
        <dbReference type="SAM" id="Phobius"/>
    </source>
</evidence>
<evidence type="ECO:0000259" key="2">
    <source>
        <dbReference type="Pfam" id="PF20237"/>
    </source>
</evidence>
<dbReference type="AlphaFoldDB" id="A0A194WY53"/>
<keyword evidence="1" id="KW-0472">Membrane</keyword>
<dbReference type="PANTHER" id="PTHR34502">
    <property type="entry name" value="DUF6594 DOMAIN-CONTAINING PROTEIN-RELATED"/>
    <property type="match status" value="1"/>
</dbReference>
<gene>
    <name evidence="3" type="ORF">LY89DRAFT_755993</name>
</gene>
<feature type="transmembrane region" description="Helical" evidence="1">
    <location>
        <begin position="221"/>
        <end position="238"/>
    </location>
</feature>
<evidence type="ECO:0000313" key="4">
    <source>
        <dbReference type="Proteomes" id="UP000070700"/>
    </source>
</evidence>
<dbReference type="InterPro" id="IPR046529">
    <property type="entry name" value="DUF6594"/>
</dbReference>
<keyword evidence="4" id="KW-1185">Reference proteome</keyword>
<keyword evidence="1" id="KW-0812">Transmembrane</keyword>
<dbReference type="EMBL" id="KQ947423">
    <property type="protein sequence ID" value="KUJ12860.1"/>
    <property type="molecule type" value="Genomic_DNA"/>
</dbReference>
<reference evidence="3 4" key="1">
    <citation type="submission" date="2015-10" db="EMBL/GenBank/DDBJ databases">
        <title>Full genome of DAOMC 229536 Phialocephala scopiformis, a fungal endophyte of spruce producing the potent anti-insectan compound rugulosin.</title>
        <authorList>
            <consortium name="DOE Joint Genome Institute"/>
            <person name="Walker A.K."/>
            <person name="Frasz S.L."/>
            <person name="Seifert K.A."/>
            <person name="Miller J.D."/>
            <person name="Mondo S.J."/>
            <person name="Labutti K."/>
            <person name="Lipzen A."/>
            <person name="Dockter R."/>
            <person name="Kennedy M."/>
            <person name="Grigoriev I.V."/>
            <person name="Spatafora J.W."/>
        </authorList>
    </citation>
    <scope>NUCLEOTIDE SEQUENCE [LARGE SCALE GENOMIC DNA]</scope>
    <source>
        <strain evidence="3 4">CBS 120377</strain>
    </source>
</reference>
<sequence>MKGYAKLGWLMGTFPDASIMRRFSILGAQNLLYLQAELTSLEADLRKYAAEDDDSLHQDRSVYSLDWLALKESIAEHAESGNEGRQWETMLAIRNKLEEYHLSFLNEWMSRTDMGNVYLLGNDSTIWTDSALRPDLVTLKSRTNDDLFYRWISEKIIKRFHRLLGHRFKKSRSEEQLSGTVIYGDSSVRRLTKSIATILACMLPILSTVILYLVQNMSKRLGIVTVFTAIFSISLVTLTNAEMADIFAATAA</sequence>
<protein>
    <recommendedName>
        <fullName evidence="2">DUF6594 domain-containing protein</fullName>
    </recommendedName>
</protein>
<dbReference type="OrthoDB" id="5342093at2759"/>
<dbReference type="RefSeq" id="XP_018067215.1">
    <property type="nucleotide sequence ID" value="XM_018221361.1"/>
</dbReference>
<name>A0A194WY53_MOLSC</name>
<proteinExistence type="predicted"/>
<dbReference type="KEGG" id="psco:LY89DRAFT_755993"/>